<accession>A0A3S0IMP8</accession>
<keyword evidence="2" id="KW-1185">Reference proteome</keyword>
<organism evidence="1 2">
    <name type="scientific">Shewanella canadensis</name>
    <dbReference type="NCBI Taxonomy" id="271096"/>
    <lineage>
        <taxon>Bacteria</taxon>
        <taxon>Pseudomonadati</taxon>
        <taxon>Pseudomonadota</taxon>
        <taxon>Gammaproteobacteria</taxon>
        <taxon>Alteromonadales</taxon>
        <taxon>Shewanellaceae</taxon>
        <taxon>Shewanella</taxon>
    </lineage>
</organism>
<comment type="caution">
    <text evidence="1">The sequence shown here is derived from an EMBL/GenBank/DDBJ whole genome shotgun (WGS) entry which is preliminary data.</text>
</comment>
<gene>
    <name evidence="1" type="ORF">EKG38_14040</name>
</gene>
<dbReference type="RefSeq" id="WP_126520851.1">
    <property type="nucleotide sequence ID" value="NZ_RXNU01000006.1"/>
</dbReference>
<name>A0A3S0IMP8_9GAMM</name>
<proteinExistence type="predicted"/>
<dbReference type="AlphaFoldDB" id="A0A3S0IMP8"/>
<dbReference type="Proteomes" id="UP000267448">
    <property type="component" value="Unassembled WGS sequence"/>
</dbReference>
<sequence length="82" mass="9835">MKLFTWLKALNDRIELAADESLAKTERLKDTSDERMRQWEVEQADKQNARILIHAKYMEKNKLTPEEQKRVDDWKLEGGFKQ</sequence>
<dbReference type="EMBL" id="RXNU01000006">
    <property type="protein sequence ID" value="RTR38620.1"/>
    <property type="molecule type" value="Genomic_DNA"/>
</dbReference>
<evidence type="ECO:0000313" key="2">
    <source>
        <dbReference type="Proteomes" id="UP000267448"/>
    </source>
</evidence>
<protein>
    <submittedName>
        <fullName evidence="1">Uncharacterized protein</fullName>
    </submittedName>
</protein>
<evidence type="ECO:0000313" key="1">
    <source>
        <dbReference type="EMBL" id="RTR38620.1"/>
    </source>
</evidence>
<reference evidence="1 2" key="1">
    <citation type="submission" date="2018-12" db="EMBL/GenBank/DDBJ databases">
        <authorList>
            <person name="Yu L."/>
        </authorList>
    </citation>
    <scope>NUCLEOTIDE SEQUENCE [LARGE SCALE GENOMIC DNA]</scope>
    <source>
        <strain evidence="1 2">HAW-EB2</strain>
    </source>
</reference>